<organism evidence="2 3">
    <name type="scientific">Streptomyces calidiresistens</name>
    <dbReference type="NCBI Taxonomy" id="1485586"/>
    <lineage>
        <taxon>Bacteria</taxon>
        <taxon>Bacillati</taxon>
        <taxon>Actinomycetota</taxon>
        <taxon>Actinomycetes</taxon>
        <taxon>Kitasatosporales</taxon>
        <taxon>Streptomycetaceae</taxon>
        <taxon>Streptomyces</taxon>
    </lineage>
</organism>
<comment type="caution">
    <text evidence="2">The sequence shown here is derived from an EMBL/GenBank/DDBJ whole genome shotgun (WGS) entry which is preliminary data.</text>
</comment>
<evidence type="ECO:0000256" key="1">
    <source>
        <dbReference type="SAM" id="Phobius"/>
    </source>
</evidence>
<feature type="transmembrane region" description="Helical" evidence="1">
    <location>
        <begin position="40"/>
        <end position="60"/>
    </location>
</feature>
<feature type="transmembrane region" description="Helical" evidence="1">
    <location>
        <begin position="109"/>
        <end position="130"/>
    </location>
</feature>
<reference evidence="3" key="1">
    <citation type="submission" date="2019-10" db="EMBL/GenBank/DDBJ databases">
        <title>Streptomyces sp. nov., a novel actinobacterium isolated from alkaline environment.</title>
        <authorList>
            <person name="Golinska P."/>
        </authorList>
    </citation>
    <scope>NUCLEOTIDE SEQUENCE [LARGE SCALE GENOMIC DNA]</scope>
    <source>
        <strain evidence="3">DSM 42108</strain>
    </source>
</reference>
<accession>A0A7W3T0V4</accession>
<proteinExistence type="predicted"/>
<feature type="transmembrane region" description="Helical" evidence="1">
    <location>
        <begin position="137"/>
        <end position="160"/>
    </location>
</feature>
<dbReference type="RefSeq" id="WP_182660783.1">
    <property type="nucleotide sequence ID" value="NZ_VKHS01000059.1"/>
</dbReference>
<gene>
    <name evidence="2" type="ORF">FOE67_04825</name>
</gene>
<keyword evidence="3" id="KW-1185">Reference proteome</keyword>
<dbReference type="Proteomes" id="UP000530234">
    <property type="component" value="Unassembled WGS sequence"/>
</dbReference>
<keyword evidence="1" id="KW-0472">Membrane</keyword>
<dbReference type="AlphaFoldDB" id="A0A7W3T0V4"/>
<feature type="transmembrane region" description="Helical" evidence="1">
    <location>
        <begin position="81"/>
        <end position="103"/>
    </location>
</feature>
<dbReference type="EMBL" id="VKHS01000059">
    <property type="protein sequence ID" value="MBB0228855.1"/>
    <property type="molecule type" value="Genomic_DNA"/>
</dbReference>
<name>A0A7W3T0V4_9ACTN</name>
<feature type="transmembrane region" description="Helical" evidence="1">
    <location>
        <begin position="166"/>
        <end position="188"/>
    </location>
</feature>
<keyword evidence="1" id="KW-1133">Transmembrane helix</keyword>
<evidence type="ECO:0000313" key="3">
    <source>
        <dbReference type="Proteomes" id="UP000530234"/>
    </source>
</evidence>
<protein>
    <submittedName>
        <fullName evidence="2">Uncharacterized protein</fullName>
    </submittedName>
</protein>
<keyword evidence="1" id="KW-0812">Transmembrane</keyword>
<evidence type="ECO:0000313" key="2">
    <source>
        <dbReference type="EMBL" id="MBB0228855.1"/>
    </source>
</evidence>
<sequence length="196" mass="20316">MWWWIRARALIVFAVATALTAGWAAAGPRAEVGLPNAVAQMMVLVPAVFLIPVVPVVCWLRGEERVAGPRERGAVRPLVGYRAGVLGTAVLCVALAAVAGWWWHDGSDGIAATRNLIGYLGVALLLNALWGPRAATLGVVGFPLVCAMFGADGTGLQAWAWPLADAGEWVAAVLAVAFLAAGAFTAAVGPRTRPVG</sequence>